<dbReference type="InterPro" id="IPR047057">
    <property type="entry name" value="MerR_fam"/>
</dbReference>
<proteinExistence type="predicted"/>
<dbReference type="InterPro" id="IPR000551">
    <property type="entry name" value="MerR-type_HTH_dom"/>
</dbReference>
<dbReference type="Pfam" id="PF13411">
    <property type="entry name" value="MerR_1"/>
    <property type="match status" value="1"/>
</dbReference>
<dbReference type="Gene3D" id="1.10.1660.10">
    <property type="match status" value="1"/>
</dbReference>
<dbReference type="OrthoDB" id="9810140at2"/>
<dbReference type="InterPro" id="IPR009061">
    <property type="entry name" value="DNA-bd_dom_put_sf"/>
</dbReference>
<protein>
    <submittedName>
        <fullName evidence="3">Transcriptional regulator, MerR family</fullName>
    </submittedName>
</protein>
<dbReference type="PROSITE" id="PS50937">
    <property type="entry name" value="HTH_MERR_2"/>
    <property type="match status" value="1"/>
</dbReference>
<dbReference type="EMBL" id="CP000698">
    <property type="protein sequence ID" value="ABQ26798.1"/>
    <property type="molecule type" value="Genomic_DNA"/>
</dbReference>
<dbReference type="SUPFAM" id="SSF46955">
    <property type="entry name" value="Putative DNA-binding domain"/>
    <property type="match status" value="1"/>
</dbReference>
<dbReference type="AlphaFoldDB" id="A5G4T0"/>
<keyword evidence="1" id="KW-0238">DNA-binding</keyword>
<dbReference type="GO" id="GO:0003700">
    <property type="term" value="F:DNA-binding transcription factor activity"/>
    <property type="evidence" value="ECO:0007669"/>
    <property type="project" value="InterPro"/>
</dbReference>
<feature type="domain" description="HTH merR-type" evidence="2">
    <location>
        <begin position="10"/>
        <end position="80"/>
    </location>
</feature>
<name>A5G4T0_GEOUR</name>
<sequence length="117" mass="13523">MEAAIPDKIFYKIGEVADITTLRPSVLRYWESEFNVLNPKKSRSGQRLYTREDLEVIREIKQLLYNEKLTIEGARKKIAGGLKRAGLNKNSVEIPKEKLMTILHEVIVDLKNLRNTL</sequence>
<dbReference type="RefSeq" id="WP_011939475.1">
    <property type="nucleotide sequence ID" value="NC_009483.1"/>
</dbReference>
<dbReference type="HOGENOM" id="CLU_045945_4_2_7"/>
<evidence type="ECO:0000313" key="3">
    <source>
        <dbReference type="EMBL" id="ABQ26798.1"/>
    </source>
</evidence>
<evidence type="ECO:0000313" key="4">
    <source>
        <dbReference type="Proteomes" id="UP000006695"/>
    </source>
</evidence>
<gene>
    <name evidence="3" type="ordered locus">Gura_2621</name>
</gene>
<reference evidence="3 4" key="1">
    <citation type="submission" date="2007-05" db="EMBL/GenBank/DDBJ databases">
        <title>Complete sequence of Geobacter uraniireducens Rf4.</title>
        <authorList>
            <consortium name="US DOE Joint Genome Institute"/>
            <person name="Copeland A."/>
            <person name="Lucas S."/>
            <person name="Lapidus A."/>
            <person name="Barry K."/>
            <person name="Detter J.C."/>
            <person name="Glavina del Rio T."/>
            <person name="Hammon N."/>
            <person name="Israni S."/>
            <person name="Dalin E."/>
            <person name="Tice H."/>
            <person name="Pitluck S."/>
            <person name="Chertkov O."/>
            <person name="Brettin T."/>
            <person name="Bruce D."/>
            <person name="Han C."/>
            <person name="Schmutz J."/>
            <person name="Larimer F."/>
            <person name="Land M."/>
            <person name="Hauser L."/>
            <person name="Kyrpides N."/>
            <person name="Mikhailova N."/>
            <person name="Shelobolina E."/>
            <person name="Aklujkar M."/>
            <person name="Lovley D."/>
            <person name="Richardson P."/>
        </authorList>
    </citation>
    <scope>NUCLEOTIDE SEQUENCE [LARGE SCALE GENOMIC DNA]</scope>
    <source>
        <strain evidence="3 4">Rf4</strain>
    </source>
</reference>
<dbReference type="CDD" id="cd04765">
    <property type="entry name" value="HTH_MlrA-like_sg2"/>
    <property type="match status" value="1"/>
</dbReference>
<dbReference type="KEGG" id="gur:Gura_2621"/>
<accession>A5G4T0</accession>
<keyword evidence="4" id="KW-1185">Reference proteome</keyword>
<evidence type="ECO:0000256" key="1">
    <source>
        <dbReference type="ARBA" id="ARBA00023125"/>
    </source>
</evidence>
<organism evidence="3 4">
    <name type="scientific">Geotalea uraniireducens (strain Rf4)</name>
    <name type="common">Geobacter uraniireducens</name>
    <dbReference type="NCBI Taxonomy" id="351605"/>
    <lineage>
        <taxon>Bacteria</taxon>
        <taxon>Pseudomonadati</taxon>
        <taxon>Thermodesulfobacteriota</taxon>
        <taxon>Desulfuromonadia</taxon>
        <taxon>Geobacterales</taxon>
        <taxon>Geobacteraceae</taxon>
        <taxon>Geotalea</taxon>
    </lineage>
</organism>
<dbReference type="PANTHER" id="PTHR30204:SF15">
    <property type="entry name" value="BLL5018 PROTEIN"/>
    <property type="match status" value="1"/>
</dbReference>
<dbReference type="SMART" id="SM00422">
    <property type="entry name" value="HTH_MERR"/>
    <property type="match status" value="1"/>
</dbReference>
<dbReference type="STRING" id="351605.Gura_2621"/>
<dbReference type="Proteomes" id="UP000006695">
    <property type="component" value="Chromosome"/>
</dbReference>
<evidence type="ECO:0000259" key="2">
    <source>
        <dbReference type="PROSITE" id="PS50937"/>
    </source>
</evidence>
<dbReference type="PANTHER" id="PTHR30204">
    <property type="entry name" value="REDOX-CYCLING DRUG-SENSING TRANSCRIPTIONAL ACTIVATOR SOXR"/>
    <property type="match status" value="1"/>
</dbReference>
<dbReference type="GO" id="GO:0003677">
    <property type="term" value="F:DNA binding"/>
    <property type="evidence" value="ECO:0007669"/>
    <property type="project" value="UniProtKB-KW"/>
</dbReference>